<dbReference type="RefSeq" id="WP_342882720.1">
    <property type="nucleotide sequence ID" value="NZ_JBBMQS010000016.1"/>
</dbReference>
<feature type="compositionally biased region" description="Polar residues" evidence="1">
    <location>
        <begin position="364"/>
        <end position="375"/>
    </location>
</feature>
<gene>
    <name evidence="3" type="ORF">WNY77_19700</name>
</gene>
<dbReference type="Pfam" id="PF05359">
    <property type="entry name" value="DUF748"/>
    <property type="match status" value="1"/>
</dbReference>
<dbReference type="InterPro" id="IPR052894">
    <property type="entry name" value="AsmA-related"/>
</dbReference>
<feature type="compositionally biased region" description="Polar residues" evidence="1">
    <location>
        <begin position="672"/>
        <end position="696"/>
    </location>
</feature>
<feature type="region of interest" description="Disordered" evidence="1">
    <location>
        <begin position="364"/>
        <end position="459"/>
    </location>
</feature>
<dbReference type="Gene3D" id="3.30.1330.60">
    <property type="entry name" value="OmpA-like domain"/>
    <property type="match status" value="1"/>
</dbReference>
<dbReference type="PANTHER" id="PTHR30441:SF8">
    <property type="entry name" value="DUF748 DOMAIN-CONTAINING PROTEIN"/>
    <property type="match status" value="1"/>
</dbReference>
<comment type="caution">
    <text evidence="3">The sequence shown here is derived from an EMBL/GenBank/DDBJ whole genome shotgun (WGS) entry which is preliminary data.</text>
</comment>
<dbReference type="InterPro" id="IPR036737">
    <property type="entry name" value="OmpA-like_sf"/>
</dbReference>
<accession>A0ABU9T0H9</accession>
<feature type="region of interest" description="Disordered" evidence="1">
    <location>
        <begin position="664"/>
        <end position="697"/>
    </location>
</feature>
<feature type="compositionally biased region" description="Polar residues" evidence="1">
    <location>
        <begin position="391"/>
        <end position="420"/>
    </location>
</feature>
<organism evidence="3 4">
    <name type="scientific">Paraglaciecola mesophila</name>
    <dbReference type="NCBI Taxonomy" id="197222"/>
    <lineage>
        <taxon>Bacteria</taxon>
        <taxon>Pseudomonadati</taxon>
        <taxon>Pseudomonadota</taxon>
        <taxon>Gammaproteobacteria</taxon>
        <taxon>Alteromonadales</taxon>
        <taxon>Alteromonadaceae</taxon>
        <taxon>Paraglaciecola</taxon>
    </lineage>
</organism>
<keyword evidence="4" id="KW-1185">Reference proteome</keyword>
<name>A0ABU9T0H9_9ALTE</name>
<feature type="transmembrane region" description="Helical" evidence="2">
    <location>
        <begin position="20"/>
        <end position="42"/>
    </location>
</feature>
<dbReference type="PANTHER" id="PTHR30441">
    <property type="entry name" value="DUF748 DOMAIN-CONTAINING PROTEIN"/>
    <property type="match status" value="1"/>
</dbReference>
<evidence type="ECO:0000313" key="4">
    <source>
        <dbReference type="Proteomes" id="UP001461163"/>
    </source>
</evidence>
<sequence length="1112" mass="120056">MPFKNLALTFSNQAKWVRIATYLVVTYLLYALVLGVITPLVLQSKLPSALSEKTGRTVSIEKIRINPFLLRVRVTNFQINEQDSNEPFVHVALLQLDTGFWQSLLHLTPAVEHVYIEKPFAHIARTAGGDNTRFNFTDVIETLSQNGDEQPQEDEATSEIPHIRLGLFRLSDGHVMLSDKVTGTDINYPELAFELTDLDTLASIAVPATKRDALLPENHYSFTLLTDEGGAVHLDGQFQLSPLEVKGSIKLESIALPPLWPLSNELMEAKLTSGFLDLNLNYAVTQRDSDMHVQVNRAQLSVSDLTISDATSQPKINIAGIHITGVELDSVSQQVDINNIRIDEPWFEANLDKSGVDLVAMLTPKTQGDPASTTESKAESDTEFKTRPQSEPETAQGTKPPNESQADSQRVSQDSAVTQTASASHADSSAHALPSSQAADSSDDDNANSAQTAPTSVTATESKWRVILQSFALNNGGVDVNESMMADDMHWRVFDINASTGVVDTRFESPIDYALRLGIASDATKRPTSASGKFTTNGKVMVKEQQLSGSVDFSQFALSQLQPYISQYLNVNMQEGDAGISGTFSAGVNSPISFSGQAGVSALVVTDGPKQEPLLKWQYMQVDGIQYDSHKRAFSLQKIAFDKPFAKLVIDKDKHTNISDLVIPQAAKDASTEQPQSTDEVSDTARQSDQQTSPETASAMAIDIGEISLLNGSAYFEDNSLRPRFASSIEALNGSIAGLSSSADQPAKVDIAGKIDGYAPVALNGAINPLLEDMFLDLNFSVSGAELTSVNPYSGTYMGHFIDKGLLSLDVKYSLQDNQLRGDNHVVIDQLTLGRKTDSDQALSLPLGLAIALLQDSDGVIDLGMEVSGDLNNPSFGFGSIILKALGNLITKAVTAPFSLLANLVGSDDELSEVAFSSGSAELNGDISEKLNTLAEALAKRPGLRVNIEGTVNEVPDAYELAEQKLQQQLLELSGEAALPADLSSSTLVLASPFGRALTTLFASATNKQVDEERLTVKAQLLQGQPDADDGQSTTTPEQLDQALVIAMYNQVRSSINIPPRALGKLADTRAKVVKTFLVNSANVDTNRLFLLNSRQHLQRDKSGVTLTLEAN</sequence>
<keyword evidence="2" id="KW-0812">Transmembrane</keyword>
<feature type="compositionally biased region" description="Basic and acidic residues" evidence="1">
    <location>
        <begin position="376"/>
        <end position="390"/>
    </location>
</feature>
<dbReference type="EMBL" id="JBBMQS010000016">
    <property type="protein sequence ID" value="MEM5499646.1"/>
    <property type="molecule type" value="Genomic_DNA"/>
</dbReference>
<keyword evidence="2" id="KW-1133">Transmembrane helix</keyword>
<evidence type="ECO:0000256" key="2">
    <source>
        <dbReference type="SAM" id="Phobius"/>
    </source>
</evidence>
<evidence type="ECO:0000313" key="3">
    <source>
        <dbReference type="EMBL" id="MEM5499646.1"/>
    </source>
</evidence>
<dbReference type="Proteomes" id="UP001461163">
    <property type="component" value="Unassembled WGS sequence"/>
</dbReference>
<feature type="compositionally biased region" description="Low complexity" evidence="1">
    <location>
        <begin position="421"/>
        <end position="440"/>
    </location>
</feature>
<reference evidence="3 4" key="1">
    <citation type="submission" date="2024-03" db="EMBL/GenBank/DDBJ databases">
        <title>Community enrichment and isolation of bacterial strains for fucoidan degradation.</title>
        <authorList>
            <person name="Sichert A."/>
        </authorList>
    </citation>
    <scope>NUCLEOTIDE SEQUENCE [LARGE SCALE GENOMIC DNA]</scope>
    <source>
        <strain evidence="3 4">AS12</strain>
    </source>
</reference>
<evidence type="ECO:0000256" key="1">
    <source>
        <dbReference type="SAM" id="MobiDB-lite"/>
    </source>
</evidence>
<protein>
    <submittedName>
        <fullName evidence="3">DUF748 domain-containing protein</fullName>
    </submittedName>
</protein>
<dbReference type="InterPro" id="IPR008023">
    <property type="entry name" value="DUF748"/>
</dbReference>
<keyword evidence="2" id="KW-0472">Membrane</keyword>
<proteinExistence type="predicted"/>